<dbReference type="PROSITE" id="PS51257">
    <property type="entry name" value="PROKAR_LIPOPROTEIN"/>
    <property type="match status" value="1"/>
</dbReference>
<organism evidence="1 2">
    <name type="scientific">candidate division WOR-3 bacterium</name>
    <dbReference type="NCBI Taxonomy" id="2052148"/>
    <lineage>
        <taxon>Bacteria</taxon>
        <taxon>Bacteria division WOR-3</taxon>
    </lineage>
</organism>
<accession>A0A9C9JZ45</accession>
<dbReference type="AlphaFoldDB" id="A0A9C9JZ45"/>
<dbReference type="Proteomes" id="UP000885826">
    <property type="component" value="Unassembled WGS sequence"/>
</dbReference>
<dbReference type="EMBL" id="DRIG01000001">
    <property type="protein sequence ID" value="HEC77515.1"/>
    <property type="molecule type" value="Genomic_DNA"/>
</dbReference>
<comment type="caution">
    <text evidence="1">The sequence shown here is derived from an EMBL/GenBank/DDBJ whole genome shotgun (WGS) entry which is preliminary data.</text>
</comment>
<evidence type="ECO:0000313" key="2">
    <source>
        <dbReference type="Proteomes" id="UP000885826"/>
    </source>
</evidence>
<proteinExistence type="predicted"/>
<sequence>MKYRYLCLFISVLLLLSCAKKYKPPVKKIEAIYLSSLYQDIHREKPVLTGLKKLPGIKIGSLKTDPLFLAVVLGKLGFYELLNETGIDFVIGVPELFWGENINYFFIPTSMGYAIKNFEGIRFAILCRDKNSLTIEDNVTLSLVKERSDILWVIDKDFLNAPPQKVNFFIKDRGLSDTTVSSFKFTVDTVLLNKIKTFRDRLNKALNKKFFPKKKPLKEFLFSRLNENEGINIVLYPRELFLKDVEKDTVTLLEILNSVKCELKFRKRLNLTKKMIEEIQQKSNLSVWGEPVKSNNVLVPDKDGSFFFDFLGLIEFKTE</sequence>
<evidence type="ECO:0008006" key="3">
    <source>
        <dbReference type="Google" id="ProtNLM"/>
    </source>
</evidence>
<protein>
    <recommendedName>
        <fullName evidence="3">Lipoprotein</fullName>
    </recommendedName>
</protein>
<reference evidence="1" key="1">
    <citation type="journal article" date="2020" name="mSystems">
        <title>Genome- and Community-Level Interaction Insights into Carbon Utilization and Element Cycling Functions of Hydrothermarchaeota in Hydrothermal Sediment.</title>
        <authorList>
            <person name="Zhou Z."/>
            <person name="Liu Y."/>
            <person name="Xu W."/>
            <person name="Pan J."/>
            <person name="Luo Z.H."/>
            <person name="Li M."/>
        </authorList>
    </citation>
    <scope>NUCLEOTIDE SEQUENCE</scope>
    <source>
        <strain evidence="1">HyVt-388</strain>
    </source>
</reference>
<evidence type="ECO:0000313" key="1">
    <source>
        <dbReference type="EMBL" id="HEC77515.1"/>
    </source>
</evidence>
<name>A0A9C9JZ45_UNCW3</name>
<gene>
    <name evidence="1" type="ORF">ENI34_00045</name>
</gene>